<keyword evidence="2" id="KW-1185">Reference proteome</keyword>
<accession>V4W209</accession>
<evidence type="ECO:0000313" key="1">
    <source>
        <dbReference type="EMBL" id="ESR59949.1"/>
    </source>
</evidence>
<proteinExistence type="predicted"/>
<sequence>HWFLILATNPSPELCCTMLSLRTIICIAFAA</sequence>
<gene>
    <name evidence="1" type="ORF">CICLE_v100178221mg</name>
</gene>
<dbReference type="KEGG" id="cic:CICLE_v100178221m"/>
<organism evidence="1 2">
    <name type="scientific">Citrus clementina</name>
    <name type="common">Clementine</name>
    <name type="synonym">Citrus deliciosa x Citrus sinensis</name>
    <dbReference type="NCBI Taxonomy" id="85681"/>
    <lineage>
        <taxon>Eukaryota</taxon>
        <taxon>Viridiplantae</taxon>
        <taxon>Streptophyta</taxon>
        <taxon>Embryophyta</taxon>
        <taxon>Tracheophyta</taxon>
        <taxon>Spermatophyta</taxon>
        <taxon>Magnoliopsida</taxon>
        <taxon>eudicotyledons</taxon>
        <taxon>Gunneridae</taxon>
        <taxon>Pentapetalae</taxon>
        <taxon>rosids</taxon>
        <taxon>malvids</taxon>
        <taxon>Sapindales</taxon>
        <taxon>Rutaceae</taxon>
        <taxon>Aurantioideae</taxon>
        <taxon>Citrus</taxon>
    </lineage>
</organism>
<evidence type="ECO:0000313" key="2">
    <source>
        <dbReference type="Proteomes" id="UP000030687"/>
    </source>
</evidence>
<dbReference type="InParanoid" id="V4W209"/>
<name>V4W209_CITCL</name>
<feature type="non-terminal residue" evidence="1">
    <location>
        <position position="1"/>
    </location>
</feature>
<reference evidence="1 2" key="1">
    <citation type="submission" date="2013-10" db="EMBL/GenBank/DDBJ databases">
        <authorList>
            <consortium name="International Citrus Genome Consortium"/>
            <person name="Jenkins J."/>
            <person name="Schmutz J."/>
            <person name="Prochnik S."/>
            <person name="Rokhsar D."/>
            <person name="Gmitter F."/>
            <person name="Ollitrault P."/>
            <person name="Machado M."/>
            <person name="Talon M."/>
            <person name="Wincker P."/>
            <person name="Jaillon O."/>
            <person name="Morgante M."/>
        </authorList>
    </citation>
    <scope>NUCLEOTIDE SEQUENCE</scope>
    <source>
        <strain evidence="2">cv. Clemenules</strain>
    </source>
</reference>
<dbReference type="EMBL" id="KI536312">
    <property type="protein sequence ID" value="ESR59949.1"/>
    <property type="molecule type" value="Genomic_DNA"/>
</dbReference>
<dbReference type="AlphaFoldDB" id="V4W209"/>
<protein>
    <submittedName>
        <fullName evidence="1">Uncharacterized protein</fullName>
    </submittedName>
</protein>
<dbReference type="Gramene" id="ESR59949">
    <property type="protein sequence ID" value="ESR59949"/>
    <property type="gene ID" value="CICLE_v100178221mg"/>
</dbReference>
<dbReference type="Proteomes" id="UP000030687">
    <property type="component" value="Unassembled WGS sequence"/>
</dbReference>